<keyword evidence="1" id="KW-0472">Membrane</keyword>
<reference evidence="2 3" key="1">
    <citation type="submission" date="2016-10" db="EMBL/GenBank/DDBJ databases">
        <authorList>
            <person name="de Groot N.N."/>
        </authorList>
    </citation>
    <scope>NUCLEOTIDE SEQUENCE [LARGE SCALE GENOMIC DNA]</scope>
    <source>
        <strain evidence="2 3">DSM 27630</strain>
    </source>
</reference>
<dbReference type="Proteomes" id="UP000198668">
    <property type="component" value="Unassembled WGS sequence"/>
</dbReference>
<evidence type="ECO:0000313" key="3">
    <source>
        <dbReference type="Proteomes" id="UP000198668"/>
    </source>
</evidence>
<dbReference type="EMBL" id="FOQE01000008">
    <property type="protein sequence ID" value="SFH63939.1"/>
    <property type="molecule type" value="Genomic_DNA"/>
</dbReference>
<protein>
    <submittedName>
        <fullName evidence="2">Uncharacterized protein</fullName>
    </submittedName>
</protein>
<feature type="transmembrane region" description="Helical" evidence="1">
    <location>
        <begin position="27"/>
        <end position="48"/>
    </location>
</feature>
<dbReference type="AlphaFoldDB" id="A0A1I3BPU4"/>
<proteinExistence type="predicted"/>
<gene>
    <name evidence="2" type="ORF">SAMN04489868_10823</name>
</gene>
<sequence>MNLFVFWKMSMNRLSQDNQRKTKHKKIYPLVLLMLSVILLYFLSLGILSP</sequence>
<name>A0A1I3BPU4_9LACT</name>
<keyword evidence="3" id="KW-1185">Reference proteome</keyword>
<keyword evidence="1" id="KW-0812">Transmembrane</keyword>
<keyword evidence="1" id="KW-1133">Transmembrane helix</keyword>
<accession>A0A1I3BPU4</accession>
<organism evidence="2 3">
    <name type="scientific">Pisciglobus halotolerans</name>
    <dbReference type="NCBI Taxonomy" id="745365"/>
    <lineage>
        <taxon>Bacteria</taxon>
        <taxon>Bacillati</taxon>
        <taxon>Bacillota</taxon>
        <taxon>Bacilli</taxon>
        <taxon>Lactobacillales</taxon>
        <taxon>Carnobacteriaceae</taxon>
    </lineage>
</organism>
<evidence type="ECO:0000256" key="1">
    <source>
        <dbReference type="SAM" id="Phobius"/>
    </source>
</evidence>
<evidence type="ECO:0000313" key="2">
    <source>
        <dbReference type="EMBL" id="SFH63939.1"/>
    </source>
</evidence>